<dbReference type="SUPFAM" id="SSF53850">
    <property type="entry name" value="Periplasmic binding protein-like II"/>
    <property type="match status" value="1"/>
</dbReference>
<comment type="similarity">
    <text evidence="1">Belongs to the UPF0065 (bug) family.</text>
</comment>
<dbReference type="InterPro" id="IPR006311">
    <property type="entry name" value="TAT_signal"/>
</dbReference>
<gene>
    <name evidence="2" type="ORF">NRP21_26960</name>
</gene>
<dbReference type="Gene3D" id="3.40.190.10">
    <property type="entry name" value="Periplasmic binding protein-like II"/>
    <property type="match status" value="1"/>
</dbReference>
<dbReference type="Pfam" id="PF03401">
    <property type="entry name" value="TctC"/>
    <property type="match status" value="1"/>
</dbReference>
<dbReference type="RefSeq" id="WP_257719345.1">
    <property type="nucleotide sequence ID" value="NZ_JANJOU010000039.1"/>
</dbReference>
<dbReference type="PANTHER" id="PTHR42928:SF5">
    <property type="entry name" value="BLR1237 PROTEIN"/>
    <property type="match status" value="1"/>
</dbReference>
<accession>A0ABT1XE35</accession>
<dbReference type="EMBL" id="JANJOU010000039">
    <property type="protein sequence ID" value="MCR0985698.1"/>
    <property type="molecule type" value="Genomic_DNA"/>
</dbReference>
<dbReference type="PANTHER" id="PTHR42928">
    <property type="entry name" value="TRICARBOXYLATE-BINDING PROTEIN"/>
    <property type="match status" value="1"/>
</dbReference>
<reference evidence="2 3" key="1">
    <citation type="submission" date="2022-06" db="EMBL/GenBank/DDBJ databases">
        <title>Roseomonas CN29.</title>
        <authorList>
            <person name="Cheng Y."/>
            <person name="He X."/>
        </authorList>
    </citation>
    <scope>NUCLEOTIDE SEQUENCE [LARGE SCALE GENOMIC DNA]</scope>
    <source>
        <strain evidence="2 3">CN29</strain>
    </source>
</reference>
<evidence type="ECO:0000313" key="2">
    <source>
        <dbReference type="EMBL" id="MCR0985698.1"/>
    </source>
</evidence>
<dbReference type="InterPro" id="IPR005064">
    <property type="entry name" value="BUG"/>
</dbReference>
<dbReference type="CDD" id="cd07012">
    <property type="entry name" value="PBP2_Bug_TTT"/>
    <property type="match status" value="1"/>
</dbReference>
<evidence type="ECO:0000313" key="3">
    <source>
        <dbReference type="Proteomes" id="UP001524642"/>
    </source>
</evidence>
<name>A0ABT1XE35_9PROT</name>
<dbReference type="InterPro" id="IPR042100">
    <property type="entry name" value="Bug_dom1"/>
</dbReference>
<dbReference type="Gene3D" id="3.40.190.150">
    <property type="entry name" value="Bordetella uptake gene, domain 1"/>
    <property type="match status" value="1"/>
</dbReference>
<organism evidence="2 3">
    <name type="scientific">Roseomonas populi</name>
    <dbReference type="NCBI Taxonomy" id="3121582"/>
    <lineage>
        <taxon>Bacteria</taxon>
        <taxon>Pseudomonadati</taxon>
        <taxon>Pseudomonadota</taxon>
        <taxon>Alphaproteobacteria</taxon>
        <taxon>Acetobacterales</taxon>
        <taxon>Roseomonadaceae</taxon>
        <taxon>Roseomonas</taxon>
    </lineage>
</organism>
<dbReference type="Proteomes" id="UP001524642">
    <property type="component" value="Unassembled WGS sequence"/>
</dbReference>
<comment type="caution">
    <text evidence="2">The sequence shown here is derived from an EMBL/GenBank/DDBJ whole genome shotgun (WGS) entry which is preliminary data.</text>
</comment>
<dbReference type="PROSITE" id="PS51318">
    <property type="entry name" value="TAT"/>
    <property type="match status" value="1"/>
</dbReference>
<protein>
    <submittedName>
        <fullName evidence="2">Tripartite tricarboxylate transporter substrate binding protein</fullName>
    </submittedName>
</protein>
<evidence type="ECO:0000256" key="1">
    <source>
        <dbReference type="ARBA" id="ARBA00006987"/>
    </source>
</evidence>
<sequence>MKPFHPTRRTALLSVLAAAAPLGALPLGGALAAYPDRPVRWIVGAPPGGGTDTVARVVAQALSARLGQPIVIENRPGASTTIGADAAAKAAPDGLTLATVDNGTVIFVPVLYRRLPFDPDKDFRPVGLMARVPQVLAVGPQSSIRTAKELVERAKAAPGKIDYASPGIGSPHHLTMERLCRTVGIQLNHVPYRGSAPALNDVIAGQVEVAVVDTAAGGEYLRSGRVRPLATCQAERLPDLANVPTVNEALELSGFDVFSFQALVVPRATPDAIVQRLSDELQAVLKDEAVRARMAAIGIQPLGGGPEDYDRAVREDREIWVPLIRSLGITLEL</sequence>
<dbReference type="PIRSF" id="PIRSF017082">
    <property type="entry name" value="YflP"/>
    <property type="match status" value="1"/>
</dbReference>
<proteinExistence type="inferred from homology"/>
<keyword evidence="3" id="KW-1185">Reference proteome</keyword>